<gene>
    <name evidence="1" type="ORF">GGH94_005663</name>
</gene>
<organism evidence="1 2">
    <name type="scientific">Coemansia aciculifera</name>
    <dbReference type="NCBI Taxonomy" id="417176"/>
    <lineage>
        <taxon>Eukaryota</taxon>
        <taxon>Fungi</taxon>
        <taxon>Fungi incertae sedis</taxon>
        <taxon>Zoopagomycota</taxon>
        <taxon>Kickxellomycotina</taxon>
        <taxon>Kickxellomycetes</taxon>
        <taxon>Kickxellales</taxon>
        <taxon>Kickxellaceae</taxon>
        <taxon>Coemansia</taxon>
    </lineage>
</organism>
<accession>A0A9W8M3M6</accession>
<evidence type="ECO:0000313" key="1">
    <source>
        <dbReference type="EMBL" id="KAJ2860195.1"/>
    </source>
</evidence>
<comment type="caution">
    <text evidence="1">The sequence shown here is derived from an EMBL/GenBank/DDBJ whole genome shotgun (WGS) entry which is preliminary data.</text>
</comment>
<sequence length="409" mass="44997">MEPKQRDAGYSNHPTTHHLARELVIEPNKDDVYSGEALQMLSHSPYDGCAFPLVRKITFTIGLGDNIQTKQAVVATNISAFVQRIKQMAPMAKTFMLSPLACGHVNNCTGQYFDDLATQLFRLVGHIEYGFTNKYSDIRELHLDEVRNLVSIEHITYHSIDTFIGLARLNAATLEYLNIAPSKTNGAIGIIRDANGAYIIYPCLTTLFLGASSTEFNAPPPAFEDIVPLPSLRHLEIPPKYPFCNDVLFRGNAATLKCLELALSRSMVAMLREYSVFTPQSHPSLRSVYVEFDNNSVPGAFATKAGARKFVLGIGVRASMRYISIPVTGAELIGVTPSPTNLAVIQVLSLYLTTLDLWQTITLINSPLLLVELSTMPPDIGTLSNGVALDDLPAYMVSTFAPICTRFEH</sequence>
<dbReference type="AlphaFoldDB" id="A0A9W8M3M6"/>
<dbReference type="Proteomes" id="UP001140074">
    <property type="component" value="Unassembled WGS sequence"/>
</dbReference>
<keyword evidence="2" id="KW-1185">Reference proteome</keyword>
<proteinExistence type="predicted"/>
<dbReference type="EMBL" id="JANBUY010000317">
    <property type="protein sequence ID" value="KAJ2860195.1"/>
    <property type="molecule type" value="Genomic_DNA"/>
</dbReference>
<protein>
    <submittedName>
        <fullName evidence="1">Uncharacterized protein</fullName>
    </submittedName>
</protein>
<name>A0A9W8M3M6_9FUNG</name>
<evidence type="ECO:0000313" key="2">
    <source>
        <dbReference type="Proteomes" id="UP001140074"/>
    </source>
</evidence>
<reference evidence="1" key="1">
    <citation type="submission" date="2022-07" db="EMBL/GenBank/DDBJ databases">
        <title>Phylogenomic reconstructions and comparative analyses of Kickxellomycotina fungi.</title>
        <authorList>
            <person name="Reynolds N.K."/>
            <person name="Stajich J.E."/>
            <person name="Barry K."/>
            <person name="Grigoriev I.V."/>
            <person name="Crous P."/>
            <person name="Smith M.E."/>
        </authorList>
    </citation>
    <scope>NUCLEOTIDE SEQUENCE</scope>
    <source>
        <strain evidence="1">RSA 476</strain>
    </source>
</reference>